<evidence type="ECO:0000259" key="3">
    <source>
        <dbReference type="PROSITE" id="PS50158"/>
    </source>
</evidence>
<organism evidence="4 5">
    <name type="scientific">Tanacetum coccineum</name>
    <dbReference type="NCBI Taxonomy" id="301880"/>
    <lineage>
        <taxon>Eukaryota</taxon>
        <taxon>Viridiplantae</taxon>
        <taxon>Streptophyta</taxon>
        <taxon>Embryophyta</taxon>
        <taxon>Tracheophyta</taxon>
        <taxon>Spermatophyta</taxon>
        <taxon>Magnoliopsida</taxon>
        <taxon>eudicotyledons</taxon>
        <taxon>Gunneridae</taxon>
        <taxon>Pentapetalae</taxon>
        <taxon>asterids</taxon>
        <taxon>campanulids</taxon>
        <taxon>Asterales</taxon>
        <taxon>Asteraceae</taxon>
        <taxon>Asteroideae</taxon>
        <taxon>Anthemideae</taxon>
        <taxon>Anthemidinae</taxon>
        <taxon>Tanacetum</taxon>
    </lineage>
</organism>
<sequence length="242" mass="27629">MDLNDKETVGFDRTKVECYNCHRRGHFARECKAPRNQGNRNRDAPRRNAPVDTSTINALVVQDEIGGYDWRFQVEEGITNFALMAYTSQGSSSSSSSDSEVHTCSKDCLKSYETLQKQYDQQREALNKSNLEIIGYQMGLESLEARIVVHEKNEAVYEEDIAFLKYDVQVKDISIKDLKNQLEEALKEKDDLKLKLEKFEESSKNLTKLINSQISAKDKAGLGYDSQINERVVHSVFNSRGK</sequence>
<keyword evidence="1" id="KW-0862">Zinc</keyword>
<dbReference type="EMBL" id="BQNB010016789">
    <property type="protein sequence ID" value="GJT55805.1"/>
    <property type="molecule type" value="Genomic_DNA"/>
</dbReference>
<dbReference type="InterPro" id="IPR001878">
    <property type="entry name" value="Znf_CCHC"/>
</dbReference>
<accession>A0ABQ5EXY7</accession>
<dbReference type="Proteomes" id="UP001151760">
    <property type="component" value="Unassembled WGS sequence"/>
</dbReference>
<reference evidence="4" key="2">
    <citation type="submission" date="2022-01" db="EMBL/GenBank/DDBJ databases">
        <authorList>
            <person name="Yamashiro T."/>
            <person name="Shiraishi A."/>
            <person name="Satake H."/>
            <person name="Nakayama K."/>
        </authorList>
    </citation>
    <scope>NUCLEOTIDE SEQUENCE</scope>
</reference>
<dbReference type="PROSITE" id="PS50158">
    <property type="entry name" value="ZF_CCHC"/>
    <property type="match status" value="1"/>
</dbReference>
<keyword evidence="2" id="KW-0175">Coiled coil</keyword>
<protein>
    <submittedName>
        <fullName evidence="4">Ribonuclease H-like domain-containing protein</fullName>
    </submittedName>
</protein>
<dbReference type="SUPFAM" id="SSF57756">
    <property type="entry name" value="Retrovirus zinc finger-like domains"/>
    <property type="match status" value="1"/>
</dbReference>
<gene>
    <name evidence="4" type="ORF">Tco_0990859</name>
</gene>
<name>A0ABQ5EXY7_9ASTR</name>
<proteinExistence type="predicted"/>
<comment type="caution">
    <text evidence="4">The sequence shown here is derived from an EMBL/GenBank/DDBJ whole genome shotgun (WGS) entry which is preliminary data.</text>
</comment>
<keyword evidence="1" id="KW-0479">Metal-binding</keyword>
<evidence type="ECO:0000256" key="1">
    <source>
        <dbReference type="PROSITE-ProRule" id="PRU00047"/>
    </source>
</evidence>
<feature type="domain" description="CCHC-type" evidence="3">
    <location>
        <begin position="18"/>
        <end position="32"/>
    </location>
</feature>
<reference evidence="4" key="1">
    <citation type="journal article" date="2022" name="Int. J. Mol. Sci.">
        <title>Draft Genome of Tanacetum Coccineum: Genomic Comparison of Closely Related Tanacetum-Family Plants.</title>
        <authorList>
            <person name="Yamashiro T."/>
            <person name="Shiraishi A."/>
            <person name="Nakayama K."/>
            <person name="Satake H."/>
        </authorList>
    </citation>
    <scope>NUCLEOTIDE SEQUENCE</scope>
</reference>
<keyword evidence="5" id="KW-1185">Reference proteome</keyword>
<evidence type="ECO:0000313" key="4">
    <source>
        <dbReference type="EMBL" id="GJT55805.1"/>
    </source>
</evidence>
<dbReference type="SMART" id="SM00343">
    <property type="entry name" value="ZnF_C2HC"/>
    <property type="match status" value="1"/>
</dbReference>
<evidence type="ECO:0000313" key="5">
    <source>
        <dbReference type="Proteomes" id="UP001151760"/>
    </source>
</evidence>
<dbReference type="InterPro" id="IPR036875">
    <property type="entry name" value="Znf_CCHC_sf"/>
</dbReference>
<feature type="coiled-coil region" evidence="2">
    <location>
        <begin position="109"/>
        <end position="209"/>
    </location>
</feature>
<evidence type="ECO:0000256" key="2">
    <source>
        <dbReference type="SAM" id="Coils"/>
    </source>
</evidence>
<keyword evidence="1" id="KW-0863">Zinc-finger</keyword>
<dbReference type="Gene3D" id="4.10.60.10">
    <property type="entry name" value="Zinc finger, CCHC-type"/>
    <property type="match status" value="1"/>
</dbReference>
<dbReference type="Pfam" id="PF00098">
    <property type="entry name" value="zf-CCHC"/>
    <property type="match status" value="1"/>
</dbReference>